<evidence type="ECO:0000256" key="1">
    <source>
        <dbReference type="ARBA" id="ARBA00022741"/>
    </source>
</evidence>
<dbReference type="InterPro" id="IPR001650">
    <property type="entry name" value="Helicase_C-like"/>
</dbReference>
<feature type="domain" description="Helicase ATP-binding" evidence="8">
    <location>
        <begin position="287"/>
        <end position="470"/>
    </location>
</feature>
<evidence type="ECO:0000256" key="5">
    <source>
        <dbReference type="ARBA" id="ARBA00022840"/>
    </source>
</evidence>
<dbReference type="GO" id="GO:0003678">
    <property type="term" value="F:DNA helicase activity"/>
    <property type="evidence" value="ECO:0007669"/>
    <property type="project" value="TreeGrafter"/>
</dbReference>
<dbReference type="EMBL" id="MHSA01000017">
    <property type="protein sequence ID" value="OHA34117.1"/>
    <property type="molecule type" value="Genomic_DNA"/>
</dbReference>
<dbReference type="Proteomes" id="UP000177797">
    <property type="component" value="Unassembled WGS sequence"/>
</dbReference>
<proteinExistence type="predicted"/>
<dbReference type="InterPro" id="IPR014001">
    <property type="entry name" value="Helicase_ATP-bd"/>
</dbReference>
<sequence length="721" mass="80754">MNLQSLIADHFRLTEAERKGLKKLGIETAEDMLSHFPSRYGSVSEMRTIAHLAQGENSTVFGRIAKLEARKAFRSKMALGTAELVDDTGKIKLIWFNQPYLAKMIPEGVLVRVEGKVSQKRKANEFYFSNPKIERVEKIPMSAEASLFGTESDAHHLHPVYPETRGVSSNWLFHAVQKIIKTGALDFVKDQIPADILKKYSLPSRKTALIWIHAPKKEGDARAARKRFAFEEVFLIQLQKQKEKKLWKSESAFAIEKTDAQIAKFTERFPFSLTRAQQRAIEAISTDFQKGTPMARLLEGDVGSGKTAVAAATAYAVVSSRPEGQSFGNLQVAYLCPTEILAKQQFENFISFFSHLPINIGLITSSGCRKFPSKVNPHGATDISRAQLLKWVGNGEIPVLVGTHSLIQKSVKFKHLAYAIIDEQHRFGVKQRKALVHKDKIVPHLLSMTATPIPRTLALTIFGDLDLTLLDEMPPGRKPVHTEIVLPNERDATYEKIRRELKNGRQCYIITPRIDEPDPAKEFAVQAKSAKAEAKRLKEKVFQEYEIAVMHSKLKDSEKESTMEDFKDGKIHILVSTSVVEVGVNVPNATLIIIEGAERFGLAQLHQLRGRVLRSAHQAHCFVFTESKGRAVAERLVALGKAKNGFELAEYDLEQRGAGELSGREQWGVSDIAMEALQNLKMVEAARAEAARLISEDDTLSRYPLLAQHLAARAEEKIHFE</sequence>
<dbReference type="PROSITE" id="PS51194">
    <property type="entry name" value="HELICASE_CTER"/>
    <property type="match status" value="1"/>
</dbReference>
<dbReference type="InterPro" id="IPR047112">
    <property type="entry name" value="RecG/Mfd"/>
</dbReference>
<dbReference type="Gene3D" id="2.40.50.140">
    <property type="entry name" value="Nucleic acid-binding proteins"/>
    <property type="match status" value="1"/>
</dbReference>
<evidence type="ECO:0000313" key="11">
    <source>
        <dbReference type="Proteomes" id="UP000177797"/>
    </source>
</evidence>
<keyword evidence="2" id="KW-0227">DNA damage</keyword>
<dbReference type="GO" id="GO:0005524">
    <property type="term" value="F:ATP binding"/>
    <property type="evidence" value="ECO:0007669"/>
    <property type="project" value="UniProtKB-KW"/>
</dbReference>
<name>A0A1G2NDD6_9BACT</name>
<dbReference type="PANTHER" id="PTHR47964:SF1">
    <property type="entry name" value="ATP-DEPENDENT DNA HELICASE HOMOLOG RECG, CHLOROPLASTIC"/>
    <property type="match status" value="1"/>
</dbReference>
<protein>
    <submittedName>
        <fullName evidence="10">Uncharacterized protein</fullName>
    </submittedName>
</protein>
<dbReference type="GO" id="GO:0003677">
    <property type="term" value="F:DNA binding"/>
    <property type="evidence" value="ECO:0007669"/>
    <property type="project" value="UniProtKB-KW"/>
</dbReference>
<evidence type="ECO:0000256" key="4">
    <source>
        <dbReference type="ARBA" id="ARBA00022806"/>
    </source>
</evidence>
<evidence type="ECO:0000259" key="9">
    <source>
        <dbReference type="PROSITE" id="PS51194"/>
    </source>
</evidence>
<organism evidence="10 11">
    <name type="scientific">Candidatus Taylorbacteria bacterium RIFCSPLOWO2_01_FULL_48_100</name>
    <dbReference type="NCBI Taxonomy" id="1802322"/>
    <lineage>
        <taxon>Bacteria</taxon>
        <taxon>Candidatus Tayloriibacteriota</taxon>
    </lineage>
</organism>
<dbReference type="InterPro" id="IPR027417">
    <property type="entry name" value="P-loop_NTPase"/>
</dbReference>
<keyword evidence="4" id="KW-0347">Helicase</keyword>
<dbReference type="GO" id="GO:0006281">
    <property type="term" value="P:DNA repair"/>
    <property type="evidence" value="ECO:0007669"/>
    <property type="project" value="UniProtKB-KW"/>
</dbReference>
<dbReference type="SUPFAM" id="SSF52540">
    <property type="entry name" value="P-loop containing nucleoside triphosphate hydrolases"/>
    <property type="match status" value="2"/>
</dbReference>
<dbReference type="Pfam" id="PF17191">
    <property type="entry name" value="RecG_wedge"/>
    <property type="match status" value="1"/>
</dbReference>
<evidence type="ECO:0000256" key="7">
    <source>
        <dbReference type="ARBA" id="ARBA00023204"/>
    </source>
</evidence>
<dbReference type="SMART" id="SM00487">
    <property type="entry name" value="DEXDc"/>
    <property type="match status" value="1"/>
</dbReference>
<evidence type="ECO:0000256" key="2">
    <source>
        <dbReference type="ARBA" id="ARBA00022763"/>
    </source>
</evidence>
<evidence type="ECO:0000313" key="10">
    <source>
        <dbReference type="EMBL" id="OHA34117.1"/>
    </source>
</evidence>
<dbReference type="Pfam" id="PF00271">
    <property type="entry name" value="Helicase_C"/>
    <property type="match status" value="1"/>
</dbReference>
<keyword evidence="3" id="KW-0378">Hydrolase</keyword>
<keyword evidence="1" id="KW-0547">Nucleotide-binding</keyword>
<evidence type="ECO:0000256" key="6">
    <source>
        <dbReference type="ARBA" id="ARBA00023125"/>
    </source>
</evidence>
<accession>A0A1G2NDD6</accession>
<dbReference type="Pfam" id="PF00270">
    <property type="entry name" value="DEAD"/>
    <property type="match status" value="1"/>
</dbReference>
<feature type="domain" description="Helicase C-terminal" evidence="9">
    <location>
        <begin position="489"/>
        <end position="654"/>
    </location>
</feature>
<dbReference type="PROSITE" id="PS51192">
    <property type="entry name" value="HELICASE_ATP_BIND_1"/>
    <property type="match status" value="1"/>
</dbReference>
<dbReference type="NCBIfam" id="NF008168">
    <property type="entry name" value="PRK10917.2-2"/>
    <property type="match status" value="1"/>
</dbReference>
<dbReference type="InterPro" id="IPR012340">
    <property type="entry name" value="NA-bd_OB-fold"/>
</dbReference>
<evidence type="ECO:0000259" key="8">
    <source>
        <dbReference type="PROSITE" id="PS51192"/>
    </source>
</evidence>
<keyword evidence="6" id="KW-0238">DNA-binding</keyword>
<dbReference type="GO" id="GO:0016787">
    <property type="term" value="F:hydrolase activity"/>
    <property type="evidence" value="ECO:0007669"/>
    <property type="project" value="UniProtKB-KW"/>
</dbReference>
<dbReference type="CDD" id="cd04488">
    <property type="entry name" value="RecG_wedge_OBF"/>
    <property type="match status" value="1"/>
</dbReference>
<reference evidence="10 11" key="1">
    <citation type="journal article" date="2016" name="Nat. Commun.">
        <title>Thousands of microbial genomes shed light on interconnected biogeochemical processes in an aquifer system.</title>
        <authorList>
            <person name="Anantharaman K."/>
            <person name="Brown C.T."/>
            <person name="Hug L.A."/>
            <person name="Sharon I."/>
            <person name="Castelle C.J."/>
            <person name="Probst A.J."/>
            <person name="Thomas B.C."/>
            <person name="Singh A."/>
            <person name="Wilkins M.J."/>
            <person name="Karaoz U."/>
            <person name="Brodie E.L."/>
            <person name="Williams K.H."/>
            <person name="Hubbard S.S."/>
            <person name="Banfield J.F."/>
        </authorList>
    </citation>
    <scope>NUCLEOTIDE SEQUENCE [LARGE SCALE GENOMIC DNA]</scope>
</reference>
<dbReference type="AlphaFoldDB" id="A0A1G2NDD6"/>
<gene>
    <name evidence="10" type="ORF">A2938_01480</name>
</gene>
<evidence type="ECO:0000256" key="3">
    <source>
        <dbReference type="ARBA" id="ARBA00022801"/>
    </source>
</evidence>
<keyword evidence="7" id="KW-0234">DNA repair</keyword>
<keyword evidence="5" id="KW-0067">ATP-binding</keyword>
<comment type="caution">
    <text evidence="10">The sequence shown here is derived from an EMBL/GenBank/DDBJ whole genome shotgun (WGS) entry which is preliminary data.</text>
</comment>
<dbReference type="SUPFAM" id="SSF50249">
    <property type="entry name" value="Nucleic acid-binding proteins"/>
    <property type="match status" value="1"/>
</dbReference>
<dbReference type="InterPro" id="IPR011545">
    <property type="entry name" value="DEAD/DEAH_box_helicase_dom"/>
</dbReference>
<dbReference type="SMART" id="SM00490">
    <property type="entry name" value="HELICc"/>
    <property type="match status" value="1"/>
</dbReference>
<dbReference type="Gene3D" id="3.40.50.300">
    <property type="entry name" value="P-loop containing nucleotide triphosphate hydrolases"/>
    <property type="match status" value="2"/>
</dbReference>
<dbReference type="PANTHER" id="PTHR47964">
    <property type="entry name" value="ATP-DEPENDENT DNA HELICASE HOMOLOG RECG, CHLOROPLASTIC"/>
    <property type="match status" value="1"/>
</dbReference>
<dbReference type="InterPro" id="IPR033454">
    <property type="entry name" value="RecG_wedge"/>
</dbReference>